<evidence type="ECO:0000259" key="2">
    <source>
        <dbReference type="PROSITE" id="PS50828"/>
    </source>
</evidence>
<sequence length="1323" mass="148683">MMDRYEMNITPQYLLQQFELRYSIANAPPQPTRNTKWKDKLSSQRNNKPKKKKEFRPQTNSVNLNEMMTSSWESSGMMKMQSGKSTFSLQNENVQNITFGEIPVNEFQLSIQTDLLKPLNGELTCEEYSYFNGGNGSNTLPENLISFEENLKEDYQTDLSLEKNTNVMKPIPLPFHKTSSLELNVSPALSSKIYATEIQESSSSMNNRSSANSNNFDFMAETNKLLAALGKSTVSNKKENILALETDLKGLSLSHVPKLHEEDSTPVDHKMDNSQNDQNMSESNHSSSSTSLSSETFEEKITAATELVDSIIVKAVDGTEDKKKQKSCEAVKIEVDSCSKQECFEDTIISDKSISIEKNVTFNPLSNSHENSALLESISEEGTKPLSSQYQLSDVDIQERFTALLSNFRTDSTQNNEVTDRETKSCNTQYQLKDVDIQDRYTALVNNFGVNLAKKKNERILENNLNVSSLAGFTFIKNDQDMEKMSLQDKLDPLSFSNRSEDIKEKWVTCKTAEISIAPEQLLCNSNELFLLEKNTCDSTDISSIDDLPCNESDIDSLGKSNANVLLVKDGSNIVQPLWENSLPVRLACDLDNFDTDLHKNQHSNSFNDWEKENSAWDPECNKTTNSEVPHPKPARNLSRPRCLTSTVPALQPLSNESVFSLESWDTVSNPSENWNNIESVFKTSAPRNEMAILPQRSRMNNTQSVDSSTNTSYSDVMCDAEEIPNGLKILKCNPRDIVTDKCNEVKSLVTETLCLDKSTMTHENSSDSVKSFDINQIASLFPNIPEKYILDIVEKCQGDIDWAVDLLLDSEHSFYPFSEEAKSSLVHNEDNVVTKESPAIQTEIYKCVQGKSSPKRECRFSNTQEHAELKRTIENSVVIGKEHYSDKILKVIKKKHPEYVSLIENGKAKQENIVEPVQNNDLCLNQKEMNTTSEDNNDDTESTSSSCSKSSSGSENEDNTVALILNDDLILQLQQKFGNPNLPGVMNSSPVVKLPLSLARQLYGYIMDSIQTDIDEQQNDIERMIAQDEEVAKLLQHQEENSLRIPHLQEIMDMEVALAVHKADQEEWKEKSRDTVAARLSKNILLEKFPHVDPKMLTDLLHIHNFSLHDTVASLHLALGVKEGTRESTSPTRLGQTQEVRTTSVLVSGEGKDDADTEDVLSEAQTHRDKAACYYSLRMECLNKAHEAFRSGNKPVASYYSQLAEVHKNKVEQCNLRAAACLLANHKSGTDTLDLHFLHVTEAEVVLDMFLDEAISRLDERGRTHQRLFLITGRGLRSQGGISRIKPMVQRKLAARSIVFSEINPGMLSALVRTSTPLSHSS</sequence>
<feature type="region of interest" description="Disordered" evidence="1">
    <location>
        <begin position="26"/>
        <end position="61"/>
    </location>
</feature>
<accession>A0A1B6HDN9</accession>
<dbReference type="PANTHER" id="PTHR46535:SF1">
    <property type="entry name" value="NEDD4-BINDING PROTEIN 2"/>
    <property type="match status" value="1"/>
</dbReference>
<dbReference type="PROSITE" id="PS50828">
    <property type="entry name" value="SMR"/>
    <property type="match status" value="1"/>
</dbReference>
<proteinExistence type="predicted"/>
<feature type="compositionally biased region" description="Low complexity" evidence="1">
    <location>
        <begin position="281"/>
        <end position="295"/>
    </location>
</feature>
<feature type="compositionally biased region" description="Low complexity" evidence="1">
    <location>
        <begin position="943"/>
        <end position="955"/>
    </location>
</feature>
<evidence type="ECO:0008006" key="5">
    <source>
        <dbReference type="Google" id="ProtNLM"/>
    </source>
</evidence>
<feature type="region of interest" description="Disordered" evidence="1">
    <location>
        <begin position="931"/>
        <end position="959"/>
    </location>
</feature>
<feature type="domain" description="Smr" evidence="2">
    <location>
        <begin position="1234"/>
        <end position="1317"/>
    </location>
</feature>
<protein>
    <recommendedName>
        <fullName evidence="5">Smr domain-containing protein</fullName>
    </recommendedName>
</protein>
<dbReference type="SMART" id="SM01162">
    <property type="entry name" value="DUF1771"/>
    <property type="match status" value="1"/>
</dbReference>
<dbReference type="CDD" id="cd14279">
    <property type="entry name" value="CUE"/>
    <property type="match status" value="1"/>
</dbReference>
<dbReference type="InterPro" id="IPR002625">
    <property type="entry name" value="Smr_dom"/>
</dbReference>
<feature type="region of interest" description="Disordered" evidence="1">
    <location>
        <begin position="262"/>
        <end position="296"/>
    </location>
</feature>
<dbReference type="InterPro" id="IPR009060">
    <property type="entry name" value="UBA-like_sf"/>
</dbReference>
<evidence type="ECO:0000313" key="4">
    <source>
        <dbReference type="EMBL" id="JAS72793.1"/>
    </source>
</evidence>
<dbReference type="PANTHER" id="PTHR46535">
    <property type="entry name" value="NEDD4-BINDING PROTEIN 2"/>
    <property type="match status" value="1"/>
</dbReference>
<dbReference type="EMBL" id="GECU01034913">
    <property type="protein sequence ID" value="JAS72793.1"/>
    <property type="molecule type" value="Transcribed_RNA"/>
</dbReference>
<dbReference type="SUPFAM" id="SSF46934">
    <property type="entry name" value="UBA-like"/>
    <property type="match status" value="1"/>
</dbReference>
<dbReference type="GO" id="GO:0004519">
    <property type="term" value="F:endonuclease activity"/>
    <property type="evidence" value="ECO:0007669"/>
    <property type="project" value="TreeGrafter"/>
</dbReference>
<evidence type="ECO:0000259" key="3">
    <source>
        <dbReference type="PROSITE" id="PS51140"/>
    </source>
</evidence>
<feature type="compositionally biased region" description="Basic and acidic residues" evidence="1">
    <location>
        <begin position="262"/>
        <end position="272"/>
    </location>
</feature>
<dbReference type="SUPFAM" id="SSF160443">
    <property type="entry name" value="SMR domain-like"/>
    <property type="match status" value="1"/>
</dbReference>
<dbReference type="SMART" id="SM00463">
    <property type="entry name" value="SMR"/>
    <property type="match status" value="1"/>
</dbReference>
<feature type="domain" description="CUE" evidence="3">
    <location>
        <begin position="770"/>
        <end position="813"/>
    </location>
</feature>
<dbReference type="InterPro" id="IPR003892">
    <property type="entry name" value="CUE"/>
</dbReference>
<evidence type="ECO:0000256" key="1">
    <source>
        <dbReference type="SAM" id="MobiDB-lite"/>
    </source>
</evidence>
<dbReference type="Pfam" id="PF08590">
    <property type="entry name" value="DUF1771"/>
    <property type="match status" value="1"/>
</dbReference>
<dbReference type="InterPro" id="IPR052772">
    <property type="entry name" value="Endo/PolyKinase_Domain-Protein"/>
</dbReference>
<dbReference type="InterPro" id="IPR036063">
    <property type="entry name" value="Smr_dom_sf"/>
</dbReference>
<organism evidence="4">
    <name type="scientific">Homalodisca liturata</name>
    <dbReference type="NCBI Taxonomy" id="320908"/>
    <lineage>
        <taxon>Eukaryota</taxon>
        <taxon>Metazoa</taxon>
        <taxon>Ecdysozoa</taxon>
        <taxon>Arthropoda</taxon>
        <taxon>Hexapoda</taxon>
        <taxon>Insecta</taxon>
        <taxon>Pterygota</taxon>
        <taxon>Neoptera</taxon>
        <taxon>Paraneoptera</taxon>
        <taxon>Hemiptera</taxon>
        <taxon>Auchenorrhyncha</taxon>
        <taxon>Membracoidea</taxon>
        <taxon>Cicadellidae</taxon>
        <taxon>Cicadellinae</taxon>
        <taxon>Proconiini</taxon>
        <taxon>Homalodisca</taxon>
    </lineage>
</organism>
<gene>
    <name evidence="4" type="ORF">g.53165</name>
</gene>
<name>A0A1B6HDN9_9HEMI</name>
<dbReference type="GO" id="GO:0005634">
    <property type="term" value="C:nucleus"/>
    <property type="evidence" value="ECO:0007669"/>
    <property type="project" value="TreeGrafter"/>
</dbReference>
<dbReference type="PROSITE" id="PS51140">
    <property type="entry name" value="CUE"/>
    <property type="match status" value="1"/>
</dbReference>
<dbReference type="InterPro" id="IPR013899">
    <property type="entry name" value="DUF1771"/>
</dbReference>
<dbReference type="GO" id="GO:0043130">
    <property type="term" value="F:ubiquitin binding"/>
    <property type="evidence" value="ECO:0007669"/>
    <property type="project" value="InterPro"/>
</dbReference>
<reference evidence="4" key="1">
    <citation type="submission" date="2015-11" db="EMBL/GenBank/DDBJ databases">
        <title>De novo transcriptome assembly of four potential Pierce s Disease insect vectors from Arizona vineyards.</title>
        <authorList>
            <person name="Tassone E.E."/>
        </authorList>
    </citation>
    <scope>NUCLEOTIDE SEQUENCE</scope>
</reference>
<feature type="region of interest" description="Disordered" evidence="1">
    <location>
        <begin position="621"/>
        <end position="640"/>
    </location>
</feature>
<dbReference type="Gene3D" id="3.30.1370.110">
    <property type="match status" value="1"/>
</dbReference>